<name>A0A084SJN2_9BACT</name>
<evidence type="ECO:0000313" key="1">
    <source>
        <dbReference type="EMBL" id="KFA88667.1"/>
    </source>
</evidence>
<protein>
    <recommendedName>
        <fullName evidence="3">PhoU domain-containing protein</fullName>
    </recommendedName>
</protein>
<dbReference type="RefSeq" id="WP_043407653.1">
    <property type="nucleotide sequence ID" value="NZ_JPMI01000277.1"/>
</dbReference>
<gene>
    <name evidence="1" type="ORF">Q664_39305</name>
</gene>
<organism evidence="1 2">
    <name type="scientific">Archangium violaceum Cb vi76</name>
    <dbReference type="NCBI Taxonomy" id="1406225"/>
    <lineage>
        <taxon>Bacteria</taxon>
        <taxon>Pseudomonadati</taxon>
        <taxon>Myxococcota</taxon>
        <taxon>Myxococcia</taxon>
        <taxon>Myxococcales</taxon>
        <taxon>Cystobacterineae</taxon>
        <taxon>Archangiaceae</taxon>
        <taxon>Archangium</taxon>
    </lineage>
</organism>
<accession>A0A084SJN2</accession>
<comment type="caution">
    <text evidence="1">The sequence shown here is derived from an EMBL/GenBank/DDBJ whole genome shotgun (WGS) entry which is preliminary data.</text>
</comment>
<dbReference type="Proteomes" id="UP000028547">
    <property type="component" value="Unassembled WGS sequence"/>
</dbReference>
<proteinExistence type="predicted"/>
<evidence type="ECO:0000313" key="2">
    <source>
        <dbReference type="Proteomes" id="UP000028547"/>
    </source>
</evidence>
<reference evidence="1 2" key="1">
    <citation type="submission" date="2014-07" db="EMBL/GenBank/DDBJ databases">
        <title>Draft Genome Sequence of Gephyronic Acid Producer, Cystobacter violaceus Strain Cb vi76.</title>
        <authorList>
            <person name="Stevens D.C."/>
            <person name="Young J."/>
            <person name="Carmichael R."/>
            <person name="Tan J."/>
            <person name="Taylor R.E."/>
        </authorList>
    </citation>
    <scope>NUCLEOTIDE SEQUENCE [LARGE SCALE GENOMIC DNA]</scope>
    <source>
        <strain evidence="1 2">Cb vi76</strain>
    </source>
</reference>
<dbReference type="EMBL" id="JPMI01000277">
    <property type="protein sequence ID" value="KFA88667.1"/>
    <property type="molecule type" value="Genomic_DNA"/>
</dbReference>
<sequence length="122" mass="13634">MLKVSASQRAAMSIAVDARRARELADAIHPELRAQGPDVMKAYAEDVAHGTILDTITQCYARGIRDKDQILNLCYIRFIINADVFKHESFAYILNNGLMHPYAKARHLILSFFAINAMRAGA</sequence>
<dbReference type="AlphaFoldDB" id="A0A084SJN2"/>
<evidence type="ECO:0008006" key="3">
    <source>
        <dbReference type="Google" id="ProtNLM"/>
    </source>
</evidence>